<proteinExistence type="predicted"/>
<evidence type="ECO:0000313" key="3">
    <source>
        <dbReference type="EMBL" id="RKQ93117.1"/>
    </source>
</evidence>
<feature type="region of interest" description="Disordered" evidence="1">
    <location>
        <begin position="327"/>
        <end position="354"/>
    </location>
</feature>
<organism evidence="3 4">
    <name type="scientific">Solirubrobacter pauli</name>
    <dbReference type="NCBI Taxonomy" id="166793"/>
    <lineage>
        <taxon>Bacteria</taxon>
        <taxon>Bacillati</taxon>
        <taxon>Actinomycetota</taxon>
        <taxon>Thermoleophilia</taxon>
        <taxon>Solirubrobacterales</taxon>
        <taxon>Solirubrobacteraceae</taxon>
        <taxon>Solirubrobacter</taxon>
    </lineage>
</organism>
<evidence type="ECO:0000256" key="2">
    <source>
        <dbReference type="SAM" id="SignalP"/>
    </source>
</evidence>
<dbReference type="OrthoDB" id="5243203at2"/>
<name>A0A660LDI8_9ACTN</name>
<evidence type="ECO:0000313" key="4">
    <source>
        <dbReference type="Proteomes" id="UP000278962"/>
    </source>
</evidence>
<evidence type="ECO:0000256" key="1">
    <source>
        <dbReference type="SAM" id="MobiDB-lite"/>
    </source>
</evidence>
<dbReference type="Proteomes" id="UP000278962">
    <property type="component" value="Unassembled WGS sequence"/>
</dbReference>
<keyword evidence="4" id="KW-1185">Reference proteome</keyword>
<dbReference type="AlphaFoldDB" id="A0A660LDI8"/>
<dbReference type="RefSeq" id="WP_121250945.1">
    <property type="nucleotide sequence ID" value="NZ_RBIL01000001.1"/>
</dbReference>
<sequence>MLRFSLLTAAVAGLSLFVSAPAFADSIAYIQGGNVFLATPDGARTVQVTSTGIYSSVSQADDGTMIALAPGERLHKLGRDGKVLADFLTPISDGAPQPGPVNKFHGPFNPQISPDGTKVAYEYFNDSYDTAPGCNELTVPPCVAYKLSHGTLVSNSDGFTPFETYGLLTGWMWPVWLDNETLLRSDPAGILNDDAVLTKLGGPNPAVDHWFYDNNQGLGVIAMDMGRDLQYAIGIAGFSDEKLRVYRTTMNPFGAPDWDHTPFTNHVNVPTAEPCWGLVGAKFLSTSMAPSGRAFAYGTAEGVHVTSIPENCAEGGPGTLVLPGAKSPDWGPADVPAPTAAQTGQPAPDTKAPATKTPALKLKLARSKGGLRATLTTGAAGKATFKLGAKTKTATVGRSGKVSVTFKVRKGKRVTVKATFAGKRVTAKLKV</sequence>
<feature type="compositionally biased region" description="Low complexity" evidence="1">
    <location>
        <begin position="336"/>
        <end position="348"/>
    </location>
</feature>
<feature type="signal peptide" evidence="2">
    <location>
        <begin position="1"/>
        <end position="24"/>
    </location>
</feature>
<reference evidence="3 4" key="1">
    <citation type="submission" date="2018-10" db="EMBL/GenBank/DDBJ databases">
        <title>Genomic Encyclopedia of Archaeal and Bacterial Type Strains, Phase II (KMG-II): from individual species to whole genera.</title>
        <authorList>
            <person name="Goeker M."/>
        </authorList>
    </citation>
    <scope>NUCLEOTIDE SEQUENCE [LARGE SCALE GENOMIC DNA]</scope>
    <source>
        <strain evidence="3 4">DSM 14954</strain>
    </source>
</reference>
<comment type="caution">
    <text evidence="3">The sequence shown here is derived from an EMBL/GenBank/DDBJ whole genome shotgun (WGS) entry which is preliminary data.</text>
</comment>
<keyword evidence="2" id="KW-0732">Signal</keyword>
<protein>
    <recommendedName>
        <fullName evidence="5">WD40 repeat protein</fullName>
    </recommendedName>
</protein>
<evidence type="ECO:0008006" key="5">
    <source>
        <dbReference type="Google" id="ProtNLM"/>
    </source>
</evidence>
<feature type="chain" id="PRO_5024963340" description="WD40 repeat protein" evidence="2">
    <location>
        <begin position="25"/>
        <end position="431"/>
    </location>
</feature>
<gene>
    <name evidence="3" type="ORF">C8N24_2977</name>
</gene>
<accession>A0A660LDI8</accession>
<dbReference type="EMBL" id="RBIL01000001">
    <property type="protein sequence ID" value="RKQ93117.1"/>
    <property type="molecule type" value="Genomic_DNA"/>
</dbReference>